<dbReference type="PANTHER" id="PTHR44145">
    <property type="entry name" value="DNAJ HOMOLOG SUBFAMILY A MEMBER 3, MITOCHONDRIAL"/>
    <property type="match status" value="1"/>
</dbReference>
<organism evidence="4 5">
    <name type="scientific">Frigoriflavimonas asaccharolytica</name>
    <dbReference type="NCBI Taxonomy" id="2735899"/>
    <lineage>
        <taxon>Bacteria</taxon>
        <taxon>Pseudomonadati</taxon>
        <taxon>Bacteroidota</taxon>
        <taxon>Flavobacteriia</taxon>
        <taxon>Flavobacteriales</taxon>
        <taxon>Weeksellaceae</taxon>
        <taxon>Frigoriflavimonas</taxon>
    </lineage>
</organism>
<evidence type="ECO:0000259" key="3">
    <source>
        <dbReference type="PROSITE" id="PS50076"/>
    </source>
</evidence>
<dbReference type="SUPFAM" id="SSF46565">
    <property type="entry name" value="Chaperone J-domain"/>
    <property type="match status" value="1"/>
</dbReference>
<proteinExistence type="predicted"/>
<keyword evidence="2" id="KW-1133">Transmembrane helix</keyword>
<dbReference type="RefSeq" id="WP_173779793.1">
    <property type="nucleotide sequence ID" value="NZ_JABSNO010000018.1"/>
</dbReference>
<evidence type="ECO:0000313" key="4">
    <source>
        <dbReference type="EMBL" id="NRS93220.1"/>
    </source>
</evidence>
<dbReference type="InterPro" id="IPR001623">
    <property type="entry name" value="DnaJ_domain"/>
</dbReference>
<dbReference type="CDD" id="cd06257">
    <property type="entry name" value="DnaJ"/>
    <property type="match status" value="1"/>
</dbReference>
<dbReference type="EMBL" id="JABSNO010000018">
    <property type="protein sequence ID" value="NRS93220.1"/>
    <property type="molecule type" value="Genomic_DNA"/>
</dbReference>
<name>A0A8J8GC45_9FLAO</name>
<evidence type="ECO:0000256" key="1">
    <source>
        <dbReference type="ARBA" id="ARBA00023186"/>
    </source>
</evidence>
<keyword evidence="1" id="KW-0143">Chaperone</keyword>
<keyword evidence="4" id="KW-0238">DNA-binding</keyword>
<dbReference type="SMART" id="SM00271">
    <property type="entry name" value="DnaJ"/>
    <property type="match status" value="1"/>
</dbReference>
<dbReference type="GO" id="GO:0003677">
    <property type="term" value="F:DNA binding"/>
    <property type="evidence" value="ECO:0007669"/>
    <property type="project" value="UniProtKB-KW"/>
</dbReference>
<keyword evidence="2" id="KW-0812">Transmembrane</keyword>
<sequence length="213" mass="24880">MKDYYYFLGVERDASSEDIKKAFRKLSLKYHPDKNENDDFFALRFREVKEAYEILGKEDSRTFYDANSSRSERSYRNNLPATIKNFTSNKVRAQMGEEIILKWNTTNADVVKVLPFGLEKPFGERAFKVTGFVDGKFQIILHAHNSLTGKTAVKALTISQIFPADKEEFRQEVEDLFQKTKPKKIQPKIHPTFWGLLIFLAFTLAIYLIFREK</sequence>
<feature type="transmembrane region" description="Helical" evidence="2">
    <location>
        <begin position="192"/>
        <end position="210"/>
    </location>
</feature>
<gene>
    <name evidence="4" type="ORF">HNQ03_002307</name>
</gene>
<protein>
    <submittedName>
        <fullName evidence="4">Curved DNA-binding protein CbpA</fullName>
    </submittedName>
</protein>
<accession>A0A8J8GC45</accession>
<keyword evidence="2" id="KW-0472">Membrane</keyword>
<evidence type="ECO:0000256" key="2">
    <source>
        <dbReference type="SAM" id="Phobius"/>
    </source>
</evidence>
<dbReference type="Proteomes" id="UP000610746">
    <property type="component" value="Unassembled WGS sequence"/>
</dbReference>
<keyword evidence="5" id="KW-1185">Reference proteome</keyword>
<dbReference type="AlphaFoldDB" id="A0A8J8GC45"/>
<dbReference type="InterPro" id="IPR036869">
    <property type="entry name" value="J_dom_sf"/>
</dbReference>
<dbReference type="Pfam" id="PF00226">
    <property type="entry name" value="DnaJ"/>
    <property type="match status" value="1"/>
</dbReference>
<comment type="caution">
    <text evidence="4">The sequence shown here is derived from an EMBL/GenBank/DDBJ whole genome shotgun (WGS) entry which is preliminary data.</text>
</comment>
<dbReference type="PANTHER" id="PTHR44145:SF3">
    <property type="entry name" value="DNAJ HOMOLOG SUBFAMILY A MEMBER 3, MITOCHONDRIAL"/>
    <property type="match status" value="1"/>
</dbReference>
<dbReference type="Gene3D" id="1.10.287.110">
    <property type="entry name" value="DnaJ domain"/>
    <property type="match status" value="1"/>
</dbReference>
<dbReference type="PRINTS" id="PR00625">
    <property type="entry name" value="JDOMAIN"/>
</dbReference>
<dbReference type="PROSITE" id="PS50076">
    <property type="entry name" value="DNAJ_2"/>
    <property type="match status" value="1"/>
</dbReference>
<reference evidence="4" key="1">
    <citation type="submission" date="2020-05" db="EMBL/GenBank/DDBJ databases">
        <title>Genomic Encyclopedia of Type Strains, Phase IV (KMG-V): Genome sequencing to study the core and pangenomes of soil and plant-associated prokaryotes.</title>
        <authorList>
            <person name="Whitman W."/>
        </authorList>
    </citation>
    <scope>NUCLEOTIDE SEQUENCE</scope>
    <source>
        <strain evidence="4">16F</strain>
    </source>
</reference>
<evidence type="ECO:0000313" key="5">
    <source>
        <dbReference type="Proteomes" id="UP000610746"/>
    </source>
</evidence>
<dbReference type="InterPro" id="IPR051938">
    <property type="entry name" value="Apopto_cytoskel_mod"/>
</dbReference>
<feature type="domain" description="J" evidence="3">
    <location>
        <begin position="3"/>
        <end position="68"/>
    </location>
</feature>